<dbReference type="EMBL" id="AAHZLZ010000074">
    <property type="protein sequence ID" value="ECB9928456.1"/>
    <property type="molecule type" value="Genomic_DNA"/>
</dbReference>
<name>A0A6C7MC88_CAMJU</name>
<protein>
    <submittedName>
        <fullName evidence="1">Uncharacterized protein</fullName>
    </submittedName>
</protein>
<comment type="caution">
    <text evidence="1">The sequence shown here is derived from an EMBL/GenBank/DDBJ whole genome shotgun (WGS) entry which is preliminary data.</text>
</comment>
<gene>
    <name evidence="1" type="ORF">FLR47_08835</name>
</gene>
<accession>A0A6C7MC88</accession>
<reference evidence="1" key="1">
    <citation type="submission" date="2019-07" db="EMBL/GenBank/DDBJ databases">
        <authorList>
            <consortium name="NARMS: The National Antimicrobial Resistance Monitoring System"/>
        </authorList>
    </citation>
    <scope>NUCLEOTIDE SEQUENCE</scope>
    <source>
        <strain evidence="1">FSIS21924742</strain>
    </source>
</reference>
<dbReference type="RefSeq" id="WP_071450818.1">
    <property type="nucleotide sequence ID" value="NZ_CP017855.1"/>
</dbReference>
<sequence>MQRGKRGKRGVLRVNENSFFLLGFCEATARNFSCVREAKRTKGKSTPINQRHEIAKIFSAMSAKPKEKKDKTKLKFKMKFNRWGTLLLEKDCNAGA</sequence>
<evidence type="ECO:0000313" key="1">
    <source>
        <dbReference type="EMBL" id="ECB9928456.1"/>
    </source>
</evidence>
<dbReference type="AlphaFoldDB" id="A0A6C7MC88"/>
<proteinExistence type="predicted"/>
<organism evidence="1">
    <name type="scientific">Campylobacter jejuni</name>
    <dbReference type="NCBI Taxonomy" id="197"/>
    <lineage>
        <taxon>Bacteria</taxon>
        <taxon>Pseudomonadati</taxon>
        <taxon>Campylobacterota</taxon>
        <taxon>Epsilonproteobacteria</taxon>
        <taxon>Campylobacterales</taxon>
        <taxon>Campylobacteraceae</taxon>
        <taxon>Campylobacter</taxon>
    </lineage>
</organism>